<evidence type="ECO:0000259" key="3">
    <source>
        <dbReference type="Pfam" id="PF13464"/>
    </source>
</evidence>
<dbReference type="PANTHER" id="PTHR34475:SF1">
    <property type="entry name" value="CYTOSKELETON PROTEIN RODZ"/>
    <property type="match status" value="1"/>
</dbReference>
<dbReference type="InterPro" id="IPR010982">
    <property type="entry name" value="Lambda_DNA-bd_dom_sf"/>
</dbReference>
<proteinExistence type="predicted"/>
<name>A0A2L2X9Q2_9FIRM</name>
<dbReference type="EMBL" id="BFAV01000045">
    <property type="protein sequence ID" value="GBF32780.1"/>
    <property type="molecule type" value="Genomic_DNA"/>
</dbReference>
<dbReference type="PANTHER" id="PTHR34475">
    <property type="match status" value="1"/>
</dbReference>
<feature type="transmembrane region" description="Helical" evidence="2">
    <location>
        <begin position="80"/>
        <end position="99"/>
    </location>
</feature>
<dbReference type="Gene3D" id="1.10.260.40">
    <property type="entry name" value="lambda repressor-like DNA-binding domains"/>
    <property type="match status" value="1"/>
</dbReference>
<dbReference type="Pfam" id="PF13413">
    <property type="entry name" value="HTH_25"/>
    <property type="match status" value="1"/>
</dbReference>
<feature type="region of interest" description="Disordered" evidence="1">
    <location>
        <begin position="106"/>
        <end position="148"/>
    </location>
</feature>
<evidence type="ECO:0000313" key="5">
    <source>
        <dbReference type="Proteomes" id="UP000239549"/>
    </source>
</evidence>
<sequence length="231" mass="24999">MEADIKIRLKYLEALENEDYGVLPGKAYEKGFLKNYAQYLGLNPNEVIAAYLNEQRVEEEPEPDVIEAPPPVKSGNGKRLVLGLLLAGVVLVVGVFAILPSLQEKEPGQSGRQENYVAEKEQTPAPNGNKENIPGESENQAPSAEVQPEGVDITLNVTDRASWMLVVVDGQTQFTGEVAPGQSKSFHGQERIWVKLGNAGDVNVNFNGEDIGVLGQRGDVVAREFTAGTQG</sequence>
<evidence type="ECO:0000313" key="4">
    <source>
        <dbReference type="EMBL" id="GBF32780.1"/>
    </source>
</evidence>
<evidence type="ECO:0000256" key="1">
    <source>
        <dbReference type="SAM" id="MobiDB-lite"/>
    </source>
</evidence>
<dbReference type="AlphaFoldDB" id="A0A2L2X9Q2"/>
<dbReference type="GO" id="GO:0003677">
    <property type="term" value="F:DNA binding"/>
    <property type="evidence" value="ECO:0007669"/>
    <property type="project" value="InterPro"/>
</dbReference>
<keyword evidence="2" id="KW-0812">Transmembrane</keyword>
<gene>
    <name evidence="4" type="ORF">DCCM_0976</name>
</gene>
<dbReference type="InterPro" id="IPR050400">
    <property type="entry name" value="Bact_Cytoskel_RodZ"/>
</dbReference>
<keyword evidence="2" id="KW-1133">Transmembrane helix</keyword>
<reference evidence="5" key="1">
    <citation type="submission" date="2018-02" db="EMBL/GenBank/DDBJ databases">
        <title>Genome sequence of Desulfocucumis palustris strain NAW-5.</title>
        <authorList>
            <person name="Watanabe M."/>
            <person name="Kojima H."/>
            <person name="Fukui M."/>
        </authorList>
    </citation>
    <scope>NUCLEOTIDE SEQUENCE [LARGE SCALE GENOMIC DNA]</scope>
    <source>
        <strain evidence="5">NAW-5</strain>
    </source>
</reference>
<feature type="domain" description="Cytoskeleton protein RodZ-like C-terminal" evidence="3">
    <location>
        <begin position="160"/>
        <end position="223"/>
    </location>
</feature>
<dbReference type="Proteomes" id="UP000239549">
    <property type="component" value="Unassembled WGS sequence"/>
</dbReference>
<comment type="caution">
    <text evidence="4">The sequence shown here is derived from an EMBL/GenBank/DDBJ whole genome shotgun (WGS) entry which is preliminary data.</text>
</comment>
<organism evidence="4 5">
    <name type="scientific">Desulfocucumis palustris</name>
    <dbReference type="NCBI Taxonomy" id="1898651"/>
    <lineage>
        <taxon>Bacteria</taxon>
        <taxon>Bacillati</taxon>
        <taxon>Bacillota</taxon>
        <taxon>Clostridia</taxon>
        <taxon>Eubacteriales</taxon>
        <taxon>Desulfocucumaceae</taxon>
        <taxon>Desulfocucumis</taxon>
    </lineage>
</organism>
<dbReference type="Pfam" id="PF13464">
    <property type="entry name" value="RodZ_C"/>
    <property type="match status" value="1"/>
</dbReference>
<protein>
    <recommendedName>
        <fullName evidence="3">Cytoskeleton protein RodZ-like C-terminal domain-containing protein</fullName>
    </recommendedName>
</protein>
<keyword evidence="5" id="KW-1185">Reference proteome</keyword>
<accession>A0A2L2X9Q2</accession>
<keyword evidence="2" id="KW-0472">Membrane</keyword>
<evidence type="ECO:0000256" key="2">
    <source>
        <dbReference type="SAM" id="Phobius"/>
    </source>
</evidence>
<dbReference type="InterPro" id="IPR025194">
    <property type="entry name" value="RodZ-like_C"/>
</dbReference>